<dbReference type="GeneID" id="72064025"/>
<evidence type="ECO:0000256" key="1">
    <source>
        <dbReference type="SAM" id="Phobius"/>
    </source>
</evidence>
<dbReference type="RefSeq" id="XP_047839020.1">
    <property type="nucleotide sequence ID" value="XM_047983050.1"/>
</dbReference>
<feature type="transmembrane region" description="Helical" evidence="1">
    <location>
        <begin position="52"/>
        <end position="77"/>
    </location>
</feature>
<sequence length="118" mass="13391">MEWRPRQYILGLLRPGPAITTSSSTLEHFFLNALLATNLHLFDDEGKMFLSAYSTFCQIVFGASALAVLANMIFLAVRFTRGRGSAQEKHVADRDIARSRMSRVRRCDNILAKGRELW</sequence>
<dbReference type="Proteomes" id="UP000829364">
    <property type="component" value="Chromosome 2"/>
</dbReference>
<evidence type="ECO:0000313" key="2">
    <source>
        <dbReference type="EMBL" id="UNI15539.1"/>
    </source>
</evidence>
<organism evidence="2 3">
    <name type="scientific">Purpureocillium takamizusanense</name>
    <dbReference type="NCBI Taxonomy" id="2060973"/>
    <lineage>
        <taxon>Eukaryota</taxon>
        <taxon>Fungi</taxon>
        <taxon>Dikarya</taxon>
        <taxon>Ascomycota</taxon>
        <taxon>Pezizomycotina</taxon>
        <taxon>Sordariomycetes</taxon>
        <taxon>Hypocreomycetidae</taxon>
        <taxon>Hypocreales</taxon>
        <taxon>Ophiocordycipitaceae</taxon>
        <taxon>Purpureocillium</taxon>
    </lineage>
</organism>
<evidence type="ECO:0000313" key="3">
    <source>
        <dbReference type="Proteomes" id="UP000829364"/>
    </source>
</evidence>
<dbReference type="KEGG" id="ptkz:JDV02_002064"/>
<reference evidence="2" key="1">
    <citation type="submission" date="2021-11" db="EMBL/GenBank/DDBJ databases">
        <title>Purpureocillium_takamizusanense_genome.</title>
        <authorList>
            <person name="Nguyen N.-H."/>
        </authorList>
    </citation>
    <scope>NUCLEOTIDE SEQUENCE</scope>
    <source>
        <strain evidence="2">PT3</strain>
    </source>
</reference>
<accession>A0A9Q8QAL6</accession>
<protein>
    <submittedName>
        <fullName evidence="2">Uncharacterized protein</fullName>
    </submittedName>
</protein>
<keyword evidence="1" id="KW-1133">Transmembrane helix</keyword>
<name>A0A9Q8QAL6_9HYPO</name>
<proteinExistence type="predicted"/>
<gene>
    <name evidence="2" type="ORF">JDV02_002064</name>
</gene>
<keyword evidence="1" id="KW-0472">Membrane</keyword>
<dbReference type="EMBL" id="CP086355">
    <property type="protein sequence ID" value="UNI15539.1"/>
    <property type="molecule type" value="Genomic_DNA"/>
</dbReference>
<dbReference type="AlphaFoldDB" id="A0A9Q8QAL6"/>
<keyword evidence="1" id="KW-0812">Transmembrane</keyword>
<keyword evidence="3" id="KW-1185">Reference proteome</keyword>